<keyword evidence="1" id="KW-1133">Transmembrane helix</keyword>
<sequence>MNTTTDRESDILSLMGLSKTTLLTIALTFIFFPVLLRKAIFKSRSRPQHLETFNQYINSYSTLRPAALTTHLTPTFTHTVLPLSLNWPSRDTSAFKTHASVIFSLFRTFRMIPQPEDQPRVFVDKERNTVIAHCRMGGEVNRESEKGKILVGQGITEWWNECVLFVEMDEAGRMVKGVREFVDSRKAGELMQRLSGIQEA</sequence>
<accession>A0A6A6V9I5</accession>
<evidence type="ECO:0000313" key="3">
    <source>
        <dbReference type="Proteomes" id="UP000799440"/>
    </source>
</evidence>
<keyword evidence="3" id="KW-1185">Reference proteome</keyword>
<dbReference type="EMBL" id="MU006578">
    <property type="protein sequence ID" value="KAF2746384.1"/>
    <property type="molecule type" value="Genomic_DNA"/>
</dbReference>
<gene>
    <name evidence="2" type="ORF">M011DRAFT_478360</name>
</gene>
<keyword evidence="1" id="KW-0472">Membrane</keyword>
<feature type="transmembrane region" description="Helical" evidence="1">
    <location>
        <begin position="12"/>
        <end position="36"/>
    </location>
</feature>
<dbReference type="Proteomes" id="UP000799440">
    <property type="component" value="Unassembled WGS sequence"/>
</dbReference>
<evidence type="ECO:0000256" key="1">
    <source>
        <dbReference type="SAM" id="Phobius"/>
    </source>
</evidence>
<protein>
    <submittedName>
        <fullName evidence="2">Uncharacterized protein</fullName>
    </submittedName>
</protein>
<reference evidence="2" key="1">
    <citation type="journal article" date="2020" name="Stud. Mycol.">
        <title>101 Dothideomycetes genomes: a test case for predicting lifestyles and emergence of pathogens.</title>
        <authorList>
            <person name="Haridas S."/>
            <person name="Albert R."/>
            <person name="Binder M."/>
            <person name="Bloem J."/>
            <person name="Labutti K."/>
            <person name="Salamov A."/>
            <person name="Andreopoulos B."/>
            <person name="Baker S."/>
            <person name="Barry K."/>
            <person name="Bills G."/>
            <person name="Bluhm B."/>
            <person name="Cannon C."/>
            <person name="Castanera R."/>
            <person name="Culley D."/>
            <person name="Daum C."/>
            <person name="Ezra D."/>
            <person name="Gonzalez J."/>
            <person name="Henrissat B."/>
            <person name="Kuo A."/>
            <person name="Liang C."/>
            <person name="Lipzen A."/>
            <person name="Lutzoni F."/>
            <person name="Magnuson J."/>
            <person name="Mondo S."/>
            <person name="Nolan M."/>
            <person name="Ohm R."/>
            <person name="Pangilinan J."/>
            <person name="Park H.-J."/>
            <person name="Ramirez L."/>
            <person name="Alfaro M."/>
            <person name="Sun H."/>
            <person name="Tritt A."/>
            <person name="Yoshinaga Y."/>
            <person name="Zwiers L.-H."/>
            <person name="Turgeon B."/>
            <person name="Goodwin S."/>
            <person name="Spatafora J."/>
            <person name="Crous P."/>
            <person name="Grigoriev I."/>
        </authorList>
    </citation>
    <scope>NUCLEOTIDE SEQUENCE</scope>
    <source>
        <strain evidence="2">CBS 119925</strain>
    </source>
</reference>
<organism evidence="2 3">
    <name type="scientific">Sporormia fimetaria CBS 119925</name>
    <dbReference type="NCBI Taxonomy" id="1340428"/>
    <lineage>
        <taxon>Eukaryota</taxon>
        <taxon>Fungi</taxon>
        <taxon>Dikarya</taxon>
        <taxon>Ascomycota</taxon>
        <taxon>Pezizomycotina</taxon>
        <taxon>Dothideomycetes</taxon>
        <taxon>Pleosporomycetidae</taxon>
        <taxon>Pleosporales</taxon>
        <taxon>Sporormiaceae</taxon>
        <taxon>Sporormia</taxon>
    </lineage>
</organism>
<dbReference type="OrthoDB" id="3758478at2759"/>
<evidence type="ECO:0000313" key="2">
    <source>
        <dbReference type="EMBL" id="KAF2746384.1"/>
    </source>
</evidence>
<dbReference type="AlphaFoldDB" id="A0A6A6V9I5"/>
<proteinExistence type="predicted"/>
<name>A0A6A6V9I5_9PLEO</name>
<keyword evidence="1" id="KW-0812">Transmembrane</keyword>